<feature type="compositionally biased region" description="Acidic residues" evidence="1">
    <location>
        <begin position="1"/>
        <end position="10"/>
    </location>
</feature>
<keyword evidence="3" id="KW-1185">Reference proteome</keyword>
<gene>
    <name evidence="2" type="ORF">OHJ16_12335</name>
</gene>
<feature type="compositionally biased region" description="Low complexity" evidence="1">
    <location>
        <begin position="51"/>
        <end position="61"/>
    </location>
</feature>
<sequence>MSSIADDDGDVSDRVGGEGEGAERVGRGATTGRAGGGATGREGEGAERVGRGATTGRAEGAAARERDVIGGEGDSAGASGDGADTAGGSGAGAARCRRGAVRPSAEAARGRSPGGSRMPAVAGVSDSRAGAARCLRRTGGGEEDLVVTDGLTLVWAGVGVGVSAPSVMMVPSG</sequence>
<reference evidence="2" key="1">
    <citation type="submission" date="2022-10" db="EMBL/GenBank/DDBJ databases">
        <title>Genome sequence of Actinomyces israelii ATCC 10048.</title>
        <authorList>
            <person name="Watt R.M."/>
            <person name="Tong W.M."/>
        </authorList>
    </citation>
    <scope>NUCLEOTIDE SEQUENCE</scope>
    <source>
        <strain evidence="2">ATCC 10048</strain>
    </source>
</reference>
<evidence type="ECO:0000256" key="1">
    <source>
        <dbReference type="SAM" id="MobiDB-lite"/>
    </source>
</evidence>
<dbReference type="Proteomes" id="UP001072034">
    <property type="component" value="Unassembled WGS sequence"/>
</dbReference>
<proteinExistence type="predicted"/>
<evidence type="ECO:0000313" key="3">
    <source>
        <dbReference type="Proteomes" id="UP001072034"/>
    </source>
</evidence>
<feature type="compositionally biased region" description="Basic and acidic residues" evidence="1">
    <location>
        <begin position="41"/>
        <end position="50"/>
    </location>
</feature>
<organism evidence="2 3">
    <name type="scientific">Actinomyces israelii</name>
    <dbReference type="NCBI Taxonomy" id="1659"/>
    <lineage>
        <taxon>Bacteria</taxon>
        <taxon>Bacillati</taxon>
        <taxon>Actinomycetota</taxon>
        <taxon>Actinomycetes</taxon>
        <taxon>Actinomycetales</taxon>
        <taxon>Actinomycetaceae</taxon>
        <taxon>Actinomyces</taxon>
    </lineage>
</organism>
<comment type="caution">
    <text evidence="2">The sequence shown here is derived from an EMBL/GenBank/DDBJ whole genome shotgun (WGS) entry which is preliminary data.</text>
</comment>
<feature type="compositionally biased region" description="Low complexity" evidence="1">
    <location>
        <begin position="75"/>
        <end position="84"/>
    </location>
</feature>
<accession>A0ABT4IBU7</accession>
<feature type="region of interest" description="Disordered" evidence="1">
    <location>
        <begin position="1"/>
        <end position="130"/>
    </location>
</feature>
<feature type="compositionally biased region" description="Basic and acidic residues" evidence="1">
    <location>
        <begin position="11"/>
        <end position="26"/>
    </location>
</feature>
<name>A0ABT4IBU7_9ACTO</name>
<protein>
    <submittedName>
        <fullName evidence="2">Uncharacterized protein</fullName>
    </submittedName>
</protein>
<dbReference type="RefSeq" id="WP_268918159.1">
    <property type="nucleotide sequence ID" value="NZ_JAPTMY010000031.1"/>
</dbReference>
<evidence type="ECO:0000313" key="2">
    <source>
        <dbReference type="EMBL" id="MCZ0858829.1"/>
    </source>
</evidence>
<dbReference type="EMBL" id="JAPTMY010000031">
    <property type="protein sequence ID" value="MCZ0858829.1"/>
    <property type="molecule type" value="Genomic_DNA"/>
</dbReference>